<accession>A0A2P6FFA5</accession>
<sequence>MDKSGYDKIILVEKSNISKMILSLSPQNITYLAIVLFGMIIGTILLIVWIIQKRRLANSGDYYAKNNTELDLWTYIKRNIALYGAFFCYVIGISGFFLLVL</sequence>
<evidence type="ECO:0000313" key="3">
    <source>
        <dbReference type="Proteomes" id="UP000031565"/>
    </source>
</evidence>
<dbReference type="STRING" id="2138.SMSRO_v1c17540"/>
<organism evidence="2 3">
    <name type="scientific">Spiroplasma poulsonii</name>
    <dbReference type="NCBI Taxonomy" id="2138"/>
    <lineage>
        <taxon>Bacteria</taxon>
        <taxon>Bacillati</taxon>
        <taxon>Mycoplasmatota</taxon>
        <taxon>Mollicutes</taxon>
        <taxon>Entomoplasmatales</taxon>
        <taxon>Spiroplasmataceae</taxon>
        <taxon>Spiroplasma</taxon>
    </lineage>
</organism>
<name>A0A2P6FFA5_9MOLU</name>
<proteinExistence type="predicted"/>
<dbReference type="EMBL" id="JTLV02000001">
    <property type="protein sequence ID" value="PQM32044.1"/>
    <property type="molecule type" value="Genomic_DNA"/>
</dbReference>
<evidence type="ECO:0000256" key="1">
    <source>
        <dbReference type="SAM" id="Phobius"/>
    </source>
</evidence>
<comment type="caution">
    <text evidence="2">The sequence shown here is derived from an EMBL/GenBank/DDBJ whole genome shotgun (WGS) entry which is preliminary data.</text>
</comment>
<feature type="transmembrane region" description="Helical" evidence="1">
    <location>
        <begin position="29"/>
        <end position="51"/>
    </location>
</feature>
<keyword evidence="1" id="KW-0812">Transmembrane</keyword>
<dbReference type="AlphaFoldDB" id="A0A2P6FFA5"/>
<gene>
    <name evidence="2" type="ORF">SMSRO_SF019310</name>
</gene>
<dbReference type="Proteomes" id="UP000031565">
    <property type="component" value="Unassembled WGS sequence"/>
</dbReference>
<reference evidence="2 3" key="1">
    <citation type="journal article" date="2015" name="MBio">
        <title>Genome sequence of the Drosophila melanogaster male-killing Spiroplasma strain MSRO endosymbiont.</title>
        <authorList>
            <person name="Paredes J.C."/>
            <person name="Herren J.K."/>
            <person name="Schupfer F."/>
            <person name="Marin R."/>
            <person name="Claverol S."/>
            <person name="Kuo C.H."/>
            <person name="Lemaitre B."/>
            <person name="Beven L."/>
        </authorList>
    </citation>
    <scope>NUCLEOTIDE SEQUENCE [LARGE SCALE GENOMIC DNA]</scope>
    <source>
        <strain evidence="2 3">MSRO</strain>
    </source>
</reference>
<keyword evidence="1" id="KW-1133">Transmembrane helix</keyword>
<feature type="transmembrane region" description="Helical" evidence="1">
    <location>
        <begin position="80"/>
        <end position="100"/>
    </location>
</feature>
<evidence type="ECO:0000313" key="2">
    <source>
        <dbReference type="EMBL" id="PQM32044.1"/>
    </source>
</evidence>
<protein>
    <submittedName>
        <fullName evidence="2">Uncharacterized protein</fullName>
    </submittedName>
</protein>
<keyword evidence="1" id="KW-0472">Membrane</keyword>
<keyword evidence="3" id="KW-1185">Reference proteome</keyword>